<evidence type="ECO:0000259" key="2">
    <source>
        <dbReference type="Pfam" id="PF08334"/>
    </source>
</evidence>
<feature type="transmembrane region" description="Helical" evidence="1">
    <location>
        <begin position="445"/>
        <end position="464"/>
    </location>
</feature>
<dbReference type="SUPFAM" id="SSF54523">
    <property type="entry name" value="Pili subunits"/>
    <property type="match status" value="1"/>
</dbReference>
<dbReference type="EMBL" id="CABPSB010000006">
    <property type="protein sequence ID" value="VVE01458.1"/>
    <property type="molecule type" value="Genomic_DNA"/>
</dbReference>
<feature type="transmembrane region" description="Helical" evidence="1">
    <location>
        <begin position="174"/>
        <end position="204"/>
    </location>
</feature>
<feature type="transmembrane region" description="Helical" evidence="1">
    <location>
        <begin position="342"/>
        <end position="360"/>
    </location>
</feature>
<protein>
    <recommendedName>
        <fullName evidence="2">Type II secretion system protein GspG C-terminal domain-containing protein</fullName>
    </recommendedName>
</protein>
<evidence type="ECO:0000256" key="1">
    <source>
        <dbReference type="SAM" id="Phobius"/>
    </source>
</evidence>
<gene>
    <name evidence="3" type="ORF">PAN31108_02152</name>
</gene>
<dbReference type="Pfam" id="PF08334">
    <property type="entry name" value="T2SSG"/>
    <property type="match status" value="1"/>
</dbReference>
<feature type="transmembrane region" description="Helical" evidence="1">
    <location>
        <begin position="275"/>
        <end position="293"/>
    </location>
</feature>
<dbReference type="InterPro" id="IPR045584">
    <property type="entry name" value="Pilin-like"/>
</dbReference>
<dbReference type="AlphaFoldDB" id="A0A5E4UN47"/>
<sequence>MRGNLNRVVESSRSGRSISYSIFGVTCIVLRRVLYAPCFAAPAALSHARGTRAGMRLLTLHEDRMNIRSHRCLAPLLLVVLVVVCHFPLLLNNGAYWDGSLIYGLYQDHNAAQLFAMFRENGLPWLAYLHRLMWFAPNVLLAYKVTAFLSILVATLMVYSVARRTHVLSDGEGVIAAAIFCSYTAYQMYFELITLPYVVCYALFLTAWRLAMAPPSGKVARFVARLAALAMFFVSFLTVSLVAFYGVALLVLLWHRRHEWLDRRPLVALLRLGRFADYLLVPVLFVGIKFVFWKTFGLYATYNQIEIMPQTWPAAFSQFAQITLFGPFESAWALLSTNMTAFVAWSVCTALAGYGTLRFVRAQRGLTSTRAYLPGTLGLVVFCVLFFVAAAFPYVVVGKLPSTFGWDTRHALLVNLPVALAGVLLGRVLGGLLPVRSGGAVQGALLAALIGAFVVSTWNIYLTWELRWIKDASTIVNLRSLPREPIERSSMIWVDDDTARWHEKYVYYEYASIFRSAWHEERRFGNPADEPLDVVAFAGTLPLSRYLLKDLNLAAVRDCRVTLHVRFTPDASHDLSVVARYYRTLWFRHENIDAFLAPLTRLSLSDFSCSADRYARVVADLTVIRNALNAYYADNGAYPVAEVSVNDASHPPRDRWIPGLVPKYLAVVPTDPRGLSAANHQYLYMSNGRDYKIIAHGAEDAAYGRKARPDLVDPLRPEHAFGFWSPGFANH</sequence>
<evidence type="ECO:0000313" key="4">
    <source>
        <dbReference type="Proteomes" id="UP000406256"/>
    </source>
</evidence>
<feature type="transmembrane region" description="Helical" evidence="1">
    <location>
        <begin position="141"/>
        <end position="162"/>
    </location>
</feature>
<dbReference type="Gene3D" id="3.30.700.10">
    <property type="entry name" value="Glycoprotein, Type 4 Pilin"/>
    <property type="match status" value="1"/>
</dbReference>
<keyword evidence="1" id="KW-1133">Transmembrane helix</keyword>
<accession>A0A5E4UN47</accession>
<organism evidence="3 4">
    <name type="scientific">Pandoraea anhela</name>
    <dbReference type="NCBI Taxonomy" id="2508295"/>
    <lineage>
        <taxon>Bacteria</taxon>
        <taxon>Pseudomonadati</taxon>
        <taxon>Pseudomonadota</taxon>
        <taxon>Betaproteobacteria</taxon>
        <taxon>Burkholderiales</taxon>
        <taxon>Burkholderiaceae</taxon>
        <taxon>Pandoraea</taxon>
    </lineage>
</organism>
<dbReference type="InterPro" id="IPR013545">
    <property type="entry name" value="T2SS_protein-GspG_C"/>
</dbReference>
<evidence type="ECO:0000313" key="3">
    <source>
        <dbReference type="EMBL" id="VVE01458.1"/>
    </source>
</evidence>
<feature type="transmembrane region" description="Helical" evidence="1">
    <location>
        <begin position="224"/>
        <end position="254"/>
    </location>
</feature>
<name>A0A5E4UN47_9BURK</name>
<reference evidence="3 4" key="1">
    <citation type="submission" date="2019-08" db="EMBL/GenBank/DDBJ databases">
        <authorList>
            <person name="Peeters C."/>
        </authorList>
    </citation>
    <scope>NUCLEOTIDE SEQUENCE [LARGE SCALE GENOMIC DNA]</scope>
    <source>
        <strain evidence="3 4">LMG 31108</strain>
    </source>
</reference>
<feature type="domain" description="Type II secretion system protein GspG C-terminal" evidence="2">
    <location>
        <begin position="618"/>
        <end position="710"/>
    </location>
</feature>
<keyword evidence="1" id="KW-0472">Membrane</keyword>
<dbReference type="Proteomes" id="UP000406256">
    <property type="component" value="Unassembled WGS sequence"/>
</dbReference>
<keyword evidence="1" id="KW-0812">Transmembrane</keyword>
<feature type="transmembrane region" description="Helical" evidence="1">
    <location>
        <begin position="372"/>
        <end position="392"/>
    </location>
</feature>
<feature type="transmembrane region" description="Helical" evidence="1">
    <location>
        <begin position="72"/>
        <end position="91"/>
    </location>
</feature>
<feature type="transmembrane region" description="Helical" evidence="1">
    <location>
        <begin position="412"/>
        <end position="433"/>
    </location>
</feature>
<proteinExistence type="predicted"/>
<keyword evidence="4" id="KW-1185">Reference proteome</keyword>